<reference evidence="3 4" key="1">
    <citation type="submission" date="2018-07" db="EMBL/GenBank/DDBJ databases">
        <title>Genomic Encyclopedia of Type Strains, Phase IV (KMG-IV): sequencing the most valuable type-strain genomes for metagenomic binning, comparative biology and taxonomic classification.</title>
        <authorList>
            <person name="Goeker M."/>
        </authorList>
    </citation>
    <scope>NUCLEOTIDE SEQUENCE [LARGE SCALE GENOMIC DNA]</scope>
    <source>
        <strain evidence="3 4">DSM 14364</strain>
    </source>
</reference>
<feature type="transmembrane region" description="Helical" evidence="2">
    <location>
        <begin position="188"/>
        <end position="207"/>
    </location>
</feature>
<dbReference type="Pfam" id="PF06912">
    <property type="entry name" value="DUF1275"/>
    <property type="match status" value="1"/>
</dbReference>
<feature type="transmembrane region" description="Helical" evidence="2">
    <location>
        <begin position="109"/>
        <end position="135"/>
    </location>
</feature>
<dbReference type="AlphaFoldDB" id="A0A370H724"/>
<dbReference type="Proteomes" id="UP000254925">
    <property type="component" value="Unassembled WGS sequence"/>
</dbReference>
<evidence type="ECO:0000256" key="1">
    <source>
        <dbReference type="SAM" id="MobiDB-lite"/>
    </source>
</evidence>
<dbReference type="PANTHER" id="PTHR37314">
    <property type="entry name" value="SLR0142 PROTEIN"/>
    <property type="match status" value="1"/>
</dbReference>
<keyword evidence="2" id="KW-0812">Transmembrane</keyword>
<feature type="transmembrane region" description="Helical" evidence="2">
    <location>
        <begin position="76"/>
        <end position="97"/>
    </location>
</feature>
<dbReference type="EMBL" id="QQBB01000016">
    <property type="protein sequence ID" value="RDI52245.1"/>
    <property type="molecule type" value="Genomic_DNA"/>
</dbReference>
<evidence type="ECO:0000313" key="3">
    <source>
        <dbReference type="EMBL" id="RDI52245.1"/>
    </source>
</evidence>
<comment type="caution">
    <text evidence="3">The sequence shown here is derived from an EMBL/GenBank/DDBJ whole genome shotgun (WGS) entry which is preliminary data.</text>
</comment>
<gene>
    <name evidence="3" type="ORF">DES45_1167</name>
</gene>
<keyword evidence="4" id="KW-1185">Reference proteome</keyword>
<name>A0A370H724_9HYPH</name>
<sequence length="262" mass="26133">MSRARAETEAADGLDSGEQVTTSLLTRMVLGGLLTAVAGFVDAIGYIGLGGLFASFMSGASVSLGVGLGDGHWDAVHQGLVMIASFVGGVTLGTILAKVAGKWAFPAVLLLEALFLAGAALLAGSGWTIATSILPVVGAMGVQNTVLQPVNGMRLGATFITGTLVSLGKALGQALLGAAGPRLLAAHALQWGALVAGAAAGAILHAAVGPLALTVPAASVAGLAMLSAVPLLARTPLHSARMQDRHRHGGPTPEQPSVRPHR</sequence>
<protein>
    <submittedName>
        <fullName evidence="3">Uncharacterized membrane protein YoaK (UPF0700 family)</fullName>
    </submittedName>
</protein>
<feature type="region of interest" description="Disordered" evidence="1">
    <location>
        <begin position="240"/>
        <end position="262"/>
    </location>
</feature>
<organism evidence="3 4">
    <name type="scientific">Microvirga subterranea</name>
    <dbReference type="NCBI Taxonomy" id="186651"/>
    <lineage>
        <taxon>Bacteria</taxon>
        <taxon>Pseudomonadati</taxon>
        <taxon>Pseudomonadota</taxon>
        <taxon>Alphaproteobacteria</taxon>
        <taxon>Hyphomicrobiales</taxon>
        <taxon>Methylobacteriaceae</taxon>
        <taxon>Microvirga</taxon>
    </lineage>
</organism>
<evidence type="ECO:0000313" key="4">
    <source>
        <dbReference type="Proteomes" id="UP000254925"/>
    </source>
</evidence>
<feature type="transmembrane region" description="Helical" evidence="2">
    <location>
        <begin position="33"/>
        <end position="56"/>
    </location>
</feature>
<feature type="transmembrane region" description="Helical" evidence="2">
    <location>
        <begin position="155"/>
        <end position="176"/>
    </location>
</feature>
<feature type="transmembrane region" description="Helical" evidence="2">
    <location>
        <begin position="213"/>
        <end position="233"/>
    </location>
</feature>
<dbReference type="RefSeq" id="WP_245571849.1">
    <property type="nucleotide sequence ID" value="NZ_QQBB01000016.1"/>
</dbReference>
<dbReference type="PANTHER" id="PTHR37314:SF4">
    <property type="entry name" value="UPF0700 TRANSMEMBRANE PROTEIN YOAK"/>
    <property type="match status" value="1"/>
</dbReference>
<keyword evidence="2" id="KW-1133">Transmembrane helix</keyword>
<proteinExistence type="predicted"/>
<dbReference type="InterPro" id="IPR010699">
    <property type="entry name" value="DUF1275"/>
</dbReference>
<keyword evidence="2" id="KW-0472">Membrane</keyword>
<accession>A0A370H724</accession>
<evidence type="ECO:0000256" key="2">
    <source>
        <dbReference type="SAM" id="Phobius"/>
    </source>
</evidence>